<feature type="non-terminal residue" evidence="4">
    <location>
        <position position="172"/>
    </location>
</feature>
<sequence>TPNVECCEKVENLRKEADEDMKNEFVQEIYSKRIISKQNNQFNAMNAALRLCFSKHQGRFIESTTNVNSGEVLIVEKPFASWIKPSLRNYYCHHCLKSLPTNVVSCEKCDALFCSTNCLEGSDSNYHKIECSLSKALQPISKGHLALRIIFVAGMDNVDKVSQKFGKDEETV</sequence>
<evidence type="ECO:0000313" key="5">
    <source>
        <dbReference type="Proteomes" id="UP000288716"/>
    </source>
</evidence>
<keyword evidence="3" id="KW-0949">S-adenosyl-L-methionine</keyword>
<dbReference type="GO" id="GO:0005737">
    <property type="term" value="C:cytoplasm"/>
    <property type="evidence" value="ECO:0007669"/>
    <property type="project" value="TreeGrafter"/>
</dbReference>
<dbReference type="GO" id="GO:0032259">
    <property type="term" value="P:methylation"/>
    <property type="evidence" value="ECO:0007669"/>
    <property type="project" value="UniProtKB-KW"/>
</dbReference>
<dbReference type="Proteomes" id="UP000288716">
    <property type="component" value="Unassembled WGS sequence"/>
</dbReference>
<dbReference type="Gene3D" id="6.10.140.2220">
    <property type="match status" value="1"/>
</dbReference>
<keyword evidence="5" id="KW-1185">Reference proteome</keyword>
<keyword evidence="1" id="KW-0489">Methyltransferase</keyword>
<name>A0A443RTR5_9ACAR</name>
<accession>A0A443RTR5</accession>
<dbReference type="EMBL" id="NCKV01035547">
    <property type="protein sequence ID" value="RWS18707.1"/>
    <property type="molecule type" value="Genomic_DNA"/>
</dbReference>
<dbReference type="Gene3D" id="1.10.220.160">
    <property type="match status" value="1"/>
</dbReference>
<dbReference type="AlphaFoldDB" id="A0A443RTR5"/>
<feature type="non-terminal residue" evidence="4">
    <location>
        <position position="1"/>
    </location>
</feature>
<evidence type="ECO:0000313" key="4">
    <source>
        <dbReference type="EMBL" id="RWS18707.1"/>
    </source>
</evidence>
<protein>
    <submittedName>
        <fullName evidence="4">SET and MYND domain-containing protein 4-like protein</fullName>
    </submittedName>
</protein>
<dbReference type="PANTHER" id="PTHR46165">
    <property type="entry name" value="SET AND MYND DOMAIN-CONTAINING PROTEIN 4"/>
    <property type="match status" value="1"/>
</dbReference>
<dbReference type="Gene3D" id="2.170.270.10">
    <property type="entry name" value="SET domain"/>
    <property type="match status" value="1"/>
</dbReference>
<evidence type="ECO:0000256" key="2">
    <source>
        <dbReference type="ARBA" id="ARBA00022679"/>
    </source>
</evidence>
<reference evidence="4 5" key="1">
    <citation type="journal article" date="2018" name="Gigascience">
        <title>Genomes of trombidid mites reveal novel predicted allergens and laterally-transferred genes associated with secondary metabolism.</title>
        <authorList>
            <person name="Dong X."/>
            <person name="Chaisiri K."/>
            <person name="Xia D."/>
            <person name="Armstrong S.D."/>
            <person name="Fang Y."/>
            <person name="Donnelly M.J."/>
            <person name="Kadowaki T."/>
            <person name="McGarry J.W."/>
            <person name="Darby A.C."/>
            <person name="Makepeace B.L."/>
        </authorList>
    </citation>
    <scope>NUCLEOTIDE SEQUENCE [LARGE SCALE GENOMIC DNA]</scope>
    <source>
        <strain evidence="4">UoL-UT</strain>
    </source>
</reference>
<dbReference type="GO" id="GO:0005634">
    <property type="term" value="C:nucleus"/>
    <property type="evidence" value="ECO:0007669"/>
    <property type="project" value="TreeGrafter"/>
</dbReference>
<dbReference type="GO" id="GO:0008168">
    <property type="term" value="F:methyltransferase activity"/>
    <property type="evidence" value="ECO:0007669"/>
    <property type="project" value="UniProtKB-KW"/>
</dbReference>
<dbReference type="VEuPathDB" id="VectorBase:LDEU013333"/>
<dbReference type="GO" id="GO:0042826">
    <property type="term" value="F:histone deacetylase binding"/>
    <property type="evidence" value="ECO:0007669"/>
    <property type="project" value="TreeGrafter"/>
</dbReference>
<organism evidence="4 5">
    <name type="scientific">Leptotrombidium deliense</name>
    <dbReference type="NCBI Taxonomy" id="299467"/>
    <lineage>
        <taxon>Eukaryota</taxon>
        <taxon>Metazoa</taxon>
        <taxon>Ecdysozoa</taxon>
        <taxon>Arthropoda</taxon>
        <taxon>Chelicerata</taxon>
        <taxon>Arachnida</taxon>
        <taxon>Acari</taxon>
        <taxon>Acariformes</taxon>
        <taxon>Trombidiformes</taxon>
        <taxon>Prostigmata</taxon>
        <taxon>Anystina</taxon>
        <taxon>Parasitengona</taxon>
        <taxon>Trombiculoidea</taxon>
        <taxon>Trombiculidae</taxon>
        <taxon>Leptotrombidium</taxon>
    </lineage>
</organism>
<dbReference type="PANTHER" id="PTHR46165:SF2">
    <property type="entry name" value="SET AND MYND DOMAIN-CONTAINING PROTEIN 4"/>
    <property type="match status" value="1"/>
</dbReference>
<evidence type="ECO:0000256" key="1">
    <source>
        <dbReference type="ARBA" id="ARBA00022603"/>
    </source>
</evidence>
<dbReference type="OrthoDB" id="62495at2759"/>
<comment type="caution">
    <text evidence="4">The sequence shown here is derived from an EMBL/GenBank/DDBJ whole genome shotgun (WGS) entry which is preliminary data.</text>
</comment>
<gene>
    <name evidence="4" type="ORF">B4U80_14569</name>
</gene>
<dbReference type="InterPro" id="IPR046341">
    <property type="entry name" value="SET_dom_sf"/>
</dbReference>
<dbReference type="InterPro" id="IPR052097">
    <property type="entry name" value="SET-MYND_domain_protein"/>
</dbReference>
<evidence type="ECO:0000256" key="3">
    <source>
        <dbReference type="ARBA" id="ARBA00022691"/>
    </source>
</evidence>
<keyword evidence="2" id="KW-0808">Transferase</keyword>
<dbReference type="SUPFAM" id="SSF144232">
    <property type="entry name" value="HIT/MYND zinc finger-like"/>
    <property type="match status" value="1"/>
</dbReference>
<dbReference type="STRING" id="299467.A0A443RTR5"/>
<proteinExistence type="predicted"/>